<evidence type="ECO:0000259" key="3">
    <source>
        <dbReference type="Pfam" id="PF25550"/>
    </source>
</evidence>
<dbReference type="STRING" id="1036808.A0A0C3E5D3"/>
<feature type="domain" description="DUF7928" evidence="3">
    <location>
        <begin position="5"/>
        <end position="154"/>
    </location>
</feature>
<feature type="transmembrane region" description="Helical" evidence="1">
    <location>
        <begin position="754"/>
        <end position="777"/>
    </location>
</feature>
<feature type="transmembrane region" description="Helical" evidence="1">
    <location>
        <begin position="684"/>
        <end position="703"/>
    </location>
</feature>
<dbReference type="InterPro" id="IPR029044">
    <property type="entry name" value="Nucleotide-diphossugar_trans"/>
</dbReference>
<name>A0A0C3E5D3_9AGAM</name>
<sequence length="868" mass="97678">MDYDAYDALLHHIFKRARDAWFKPSEENVSAGVCLRVEPGHFRVFPYENPALAPFEAAVRILNPVVAVKVRSAAVHAALATVADDATAINVDDNTRIQILDSMVFLPRAEKEQCGAFVRDERILVLWTDRLDNIIPLYHDFEDKLIKLVWRARATFSFPPSEIDTSATPSNEDLVKIAEGAALPEKFTVTEKGTAKPPAPTSGWKWFSWRSTQPDPDAEKASQNARPVRLIAPFYSGLGCALSIYFIGSGATMLLQESILDGRWIRFALLATAPFSFCVSLFFSMQIVGNLGMMLGPVSQYHENSRFYSAVKPESTKEVDQALPHITIEMPVYKEDLEQTISPSIFSLKKAMQTYARQGGSSSIFIHDDGLQNLPEKERLERIDLYADHNIGWVARPAHDSSPGGFKRAGRFKKASNMNYGLALTLKLEKHLKVLEDAEAKGVLEESDPEESLEDHALRLACEEVFQESGQKWKPWACNGKSIRIGEIILLVDSDTIDCLRDAARELAECPEVAIIQHNSDVMQVAHHYFENGIAHFTRRINKCISLGCANGEVAPFVGHNAFLRWPALQEAAFIDPADGNKKIWSESNVSEDFDMALRLQLKEYIIRWATYSDGGFKEGVSLTVDDELNRWQKYSYGCSELIFNPLITWWRLGPINKQLRTFVWSKAPVHYKFTMMSCESEHGIAASMVLSAANYIILGLGIQTDGYYLHSFEVFLAIVAVFPGLGNLGYILLEYRLGCRRLLDVCIETATWIPFFFFFFGGLSVHLSVALLAHMFSYNITWGATKKEVEQSNFFIEVPRILKRFWLAFLVSFAAFAAIVVLSLDIVPAGWRIPGDYWAVILPLAIVTSCHVLFPIVLNPWLMIFSY</sequence>
<dbReference type="Pfam" id="PF13632">
    <property type="entry name" value="Glyco_trans_2_3"/>
    <property type="match status" value="1"/>
</dbReference>
<dbReference type="Gene3D" id="3.90.550.10">
    <property type="entry name" value="Spore Coat Polysaccharide Biosynthesis Protein SpsA, Chain A"/>
    <property type="match status" value="1"/>
</dbReference>
<evidence type="ECO:0000256" key="1">
    <source>
        <dbReference type="SAM" id="Phobius"/>
    </source>
</evidence>
<organism evidence="4 5">
    <name type="scientific">Scleroderma citrinum Foug A</name>
    <dbReference type="NCBI Taxonomy" id="1036808"/>
    <lineage>
        <taxon>Eukaryota</taxon>
        <taxon>Fungi</taxon>
        <taxon>Dikarya</taxon>
        <taxon>Basidiomycota</taxon>
        <taxon>Agaricomycotina</taxon>
        <taxon>Agaricomycetes</taxon>
        <taxon>Agaricomycetidae</taxon>
        <taxon>Boletales</taxon>
        <taxon>Sclerodermatineae</taxon>
        <taxon>Sclerodermataceae</taxon>
        <taxon>Scleroderma</taxon>
    </lineage>
</organism>
<reference evidence="4 5" key="1">
    <citation type="submission" date="2014-04" db="EMBL/GenBank/DDBJ databases">
        <authorList>
            <consortium name="DOE Joint Genome Institute"/>
            <person name="Kuo A."/>
            <person name="Kohler A."/>
            <person name="Nagy L.G."/>
            <person name="Floudas D."/>
            <person name="Copeland A."/>
            <person name="Barry K.W."/>
            <person name="Cichocki N."/>
            <person name="Veneault-Fourrey C."/>
            <person name="LaButti K."/>
            <person name="Lindquist E.A."/>
            <person name="Lipzen A."/>
            <person name="Lundell T."/>
            <person name="Morin E."/>
            <person name="Murat C."/>
            <person name="Sun H."/>
            <person name="Tunlid A."/>
            <person name="Henrissat B."/>
            <person name="Grigoriev I.V."/>
            <person name="Hibbett D.S."/>
            <person name="Martin F."/>
            <person name="Nordberg H.P."/>
            <person name="Cantor M.N."/>
            <person name="Hua S.X."/>
        </authorList>
    </citation>
    <scope>NUCLEOTIDE SEQUENCE [LARGE SCALE GENOMIC DNA]</scope>
    <source>
        <strain evidence="4 5">Foug A</strain>
    </source>
</reference>
<keyword evidence="1" id="KW-0812">Transmembrane</keyword>
<proteinExistence type="predicted"/>
<evidence type="ECO:0000313" key="4">
    <source>
        <dbReference type="EMBL" id="KIM63236.1"/>
    </source>
</evidence>
<dbReference type="InterPro" id="IPR001173">
    <property type="entry name" value="Glyco_trans_2-like"/>
</dbReference>
<dbReference type="OrthoDB" id="38531at2759"/>
<reference evidence="5" key="2">
    <citation type="submission" date="2015-01" db="EMBL/GenBank/DDBJ databases">
        <title>Evolutionary Origins and Diversification of the Mycorrhizal Mutualists.</title>
        <authorList>
            <consortium name="DOE Joint Genome Institute"/>
            <consortium name="Mycorrhizal Genomics Consortium"/>
            <person name="Kohler A."/>
            <person name="Kuo A."/>
            <person name="Nagy L.G."/>
            <person name="Floudas D."/>
            <person name="Copeland A."/>
            <person name="Barry K.W."/>
            <person name="Cichocki N."/>
            <person name="Veneault-Fourrey C."/>
            <person name="LaButti K."/>
            <person name="Lindquist E.A."/>
            <person name="Lipzen A."/>
            <person name="Lundell T."/>
            <person name="Morin E."/>
            <person name="Murat C."/>
            <person name="Riley R."/>
            <person name="Ohm R."/>
            <person name="Sun H."/>
            <person name="Tunlid A."/>
            <person name="Henrissat B."/>
            <person name="Grigoriev I.V."/>
            <person name="Hibbett D.S."/>
            <person name="Martin F."/>
        </authorList>
    </citation>
    <scope>NUCLEOTIDE SEQUENCE [LARGE SCALE GENOMIC DNA]</scope>
    <source>
        <strain evidence="5">Foug A</strain>
    </source>
</reference>
<protein>
    <submittedName>
        <fullName evidence="4">Uncharacterized protein</fullName>
    </submittedName>
</protein>
<dbReference type="Proteomes" id="UP000053989">
    <property type="component" value="Unassembled WGS sequence"/>
</dbReference>
<dbReference type="PANTHER" id="PTHR35408:SF2">
    <property type="entry name" value="GLYCOSYLTRANSFERASE 2-LIKE DOMAIN-CONTAINING PROTEIN"/>
    <property type="match status" value="1"/>
</dbReference>
<gene>
    <name evidence="4" type="ORF">SCLCIDRAFT_117751</name>
</gene>
<feature type="domain" description="Glycosyltransferase 2-like" evidence="2">
    <location>
        <begin position="488"/>
        <end position="679"/>
    </location>
</feature>
<accession>A0A0C3E5D3</accession>
<dbReference type="InParanoid" id="A0A0C3E5D3"/>
<feature type="transmembrane region" description="Helical" evidence="1">
    <location>
        <begin position="838"/>
        <end position="859"/>
    </location>
</feature>
<dbReference type="SUPFAM" id="SSF53448">
    <property type="entry name" value="Nucleotide-diphospho-sugar transferases"/>
    <property type="match status" value="1"/>
</dbReference>
<feature type="transmembrane region" description="Helical" evidence="1">
    <location>
        <begin position="234"/>
        <end position="255"/>
    </location>
</feature>
<keyword evidence="1" id="KW-0472">Membrane</keyword>
<dbReference type="HOGENOM" id="CLU_008220_0_0_1"/>
<feature type="transmembrane region" description="Helical" evidence="1">
    <location>
        <begin position="806"/>
        <end position="832"/>
    </location>
</feature>
<feature type="transmembrane region" description="Helical" evidence="1">
    <location>
        <begin position="267"/>
        <end position="288"/>
    </location>
</feature>
<dbReference type="Pfam" id="PF25550">
    <property type="entry name" value="DUF7928"/>
    <property type="match status" value="1"/>
</dbReference>
<keyword evidence="5" id="KW-1185">Reference proteome</keyword>
<dbReference type="EMBL" id="KN822036">
    <property type="protein sequence ID" value="KIM63236.1"/>
    <property type="molecule type" value="Genomic_DNA"/>
</dbReference>
<dbReference type="InterPro" id="IPR057688">
    <property type="entry name" value="DUF7928"/>
</dbReference>
<dbReference type="AlphaFoldDB" id="A0A0C3E5D3"/>
<keyword evidence="1" id="KW-1133">Transmembrane helix</keyword>
<evidence type="ECO:0000313" key="5">
    <source>
        <dbReference type="Proteomes" id="UP000053989"/>
    </source>
</evidence>
<evidence type="ECO:0000259" key="2">
    <source>
        <dbReference type="Pfam" id="PF13632"/>
    </source>
</evidence>
<dbReference type="PANTHER" id="PTHR35408">
    <property type="entry name" value="CHROMOSOME 15, WHOLE GENOME SHOTGUN SEQUENCE"/>
    <property type="match status" value="1"/>
</dbReference>
<feature type="transmembrane region" description="Helical" evidence="1">
    <location>
        <begin position="715"/>
        <end position="734"/>
    </location>
</feature>